<evidence type="ECO:0000256" key="1">
    <source>
        <dbReference type="ARBA" id="ARBA00001957"/>
    </source>
</evidence>
<dbReference type="Gene3D" id="3.30.300.30">
    <property type="match status" value="1"/>
</dbReference>
<dbReference type="GO" id="GO:0008610">
    <property type="term" value="P:lipid biosynthetic process"/>
    <property type="evidence" value="ECO:0007669"/>
    <property type="project" value="UniProtKB-ARBA"/>
</dbReference>
<dbReference type="Gene3D" id="3.40.50.1820">
    <property type="entry name" value="alpha/beta hydrolase"/>
    <property type="match status" value="1"/>
</dbReference>
<comment type="cofactor">
    <cofactor evidence="1">
        <name>pantetheine 4'-phosphate</name>
        <dbReference type="ChEBI" id="CHEBI:47942"/>
    </cofactor>
</comment>
<keyword evidence="2" id="KW-0596">Phosphopantetheine</keyword>
<dbReference type="NCBIfam" id="TIGR01733">
    <property type="entry name" value="AA-adenyl-dom"/>
    <property type="match status" value="1"/>
</dbReference>
<keyword evidence="7" id="KW-1185">Reference proteome</keyword>
<dbReference type="GO" id="GO:0031177">
    <property type="term" value="F:phosphopantetheine binding"/>
    <property type="evidence" value="ECO:0007669"/>
    <property type="project" value="InterPro"/>
</dbReference>
<dbReference type="GO" id="GO:0044550">
    <property type="term" value="P:secondary metabolite biosynthetic process"/>
    <property type="evidence" value="ECO:0007669"/>
    <property type="project" value="TreeGrafter"/>
</dbReference>
<dbReference type="GO" id="GO:0072330">
    <property type="term" value="P:monocarboxylic acid biosynthetic process"/>
    <property type="evidence" value="ECO:0007669"/>
    <property type="project" value="UniProtKB-ARBA"/>
</dbReference>
<evidence type="ECO:0000256" key="4">
    <source>
        <dbReference type="SAM" id="MobiDB-lite"/>
    </source>
</evidence>
<dbReference type="PANTHER" id="PTHR45527:SF1">
    <property type="entry name" value="FATTY ACID SYNTHASE"/>
    <property type="match status" value="1"/>
</dbReference>
<dbReference type="Pfam" id="PF13193">
    <property type="entry name" value="AMP-binding_C"/>
    <property type="match status" value="1"/>
</dbReference>
<feature type="domain" description="Carrier" evidence="5">
    <location>
        <begin position="978"/>
        <end position="1053"/>
    </location>
</feature>
<dbReference type="InterPro" id="IPR045851">
    <property type="entry name" value="AMP-bd_C_sf"/>
</dbReference>
<keyword evidence="3" id="KW-0597">Phosphoprotein</keyword>
<dbReference type="Pfam" id="PF00550">
    <property type="entry name" value="PP-binding"/>
    <property type="match status" value="1"/>
</dbReference>
<dbReference type="Pfam" id="PF00975">
    <property type="entry name" value="Thioesterase"/>
    <property type="match status" value="1"/>
</dbReference>
<dbReference type="PROSITE" id="PS50075">
    <property type="entry name" value="CARRIER"/>
    <property type="match status" value="1"/>
</dbReference>
<dbReference type="InterPro" id="IPR010071">
    <property type="entry name" value="AA_adenyl_dom"/>
</dbReference>
<proteinExistence type="predicted"/>
<dbReference type="PANTHER" id="PTHR45527">
    <property type="entry name" value="NONRIBOSOMAL PEPTIDE SYNTHETASE"/>
    <property type="match status" value="1"/>
</dbReference>
<protein>
    <recommendedName>
        <fullName evidence="5">Carrier domain-containing protein</fullName>
    </recommendedName>
</protein>
<dbReference type="InterPro" id="IPR009081">
    <property type="entry name" value="PP-bd_ACP"/>
</dbReference>
<dbReference type="InterPro" id="IPR001242">
    <property type="entry name" value="Condensation_dom"/>
</dbReference>
<dbReference type="GO" id="GO:0043041">
    <property type="term" value="P:amino acid activation for nonribosomal peptide biosynthetic process"/>
    <property type="evidence" value="ECO:0007669"/>
    <property type="project" value="TreeGrafter"/>
</dbReference>
<dbReference type="Gene3D" id="3.40.50.980">
    <property type="match status" value="2"/>
</dbReference>
<dbReference type="SUPFAM" id="SSF52777">
    <property type="entry name" value="CoA-dependent acyltransferases"/>
    <property type="match status" value="2"/>
</dbReference>
<dbReference type="CDD" id="cd17646">
    <property type="entry name" value="A_NRPS_AB3403-like"/>
    <property type="match status" value="1"/>
</dbReference>
<dbReference type="GO" id="GO:0003824">
    <property type="term" value="F:catalytic activity"/>
    <property type="evidence" value="ECO:0007669"/>
    <property type="project" value="InterPro"/>
</dbReference>
<name>A0A6F8XMT7_9ACTN</name>
<dbReference type="InterPro" id="IPR020806">
    <property type="entry name" value="PKS_PP-bd"/>
</dbReference>
<dbReference type="FunFam" id="3.40.50.12780:FF:000012">
    <property type="entry name" value="Non-ribosomal peptide synthetase"/>
    <property type="match status" value="1"/>
</dbReference>
<dbReference type="FunFam" id="2.30.38.10:FF:000001">
    <property type="entry name" value="Non-ribosomal peptide synthetase PvdI"/>
    <property type="match status" value="1"/>
</dbReference>
<dbReference type="Pfam" id="PF00668">
    <property type="entry name" value="Condensation"/>
    <property type="match status" value="1"/>
</dbReference>
<sequence length="1328" mass="144439">MTTTAPPPGSTERPPAADGNLPEDAYPLTALQTGMLYHSELQADSATYHDLYTMTLRTRYDGPALRAALAEVASRHPVLRTSFNLKDFSEPLQLVHRAVTVPLTEFDLTGYRPSESRERLLAWREEEKRQQIDWSTPPLLRVFAHRLPAGQVALTLSFHHAILDGWSVATLATELLQRYAAHLDGTALPATSVPVTFRDFVAAERAAVAGPEMAAFWEAATADGEPALLPRQPGHPTGQGEDTATVEIAVGEAAVRQVAALARQLRVPTRTILLAAHLRALGLVSGTVDVTTGLVTHGRPEHEAAEQVLGLFLNSVPVRVRVDQPTWRELVRATFDAELAILDHRAFPLFEIQRVAGRSGLFETLFDYRDFHVYDALPGDGRIEIVEQDFFEQTNLPFAAGFSRTRSGGLGLRLTYNRLEFPAEQIERLAALYQAVLAALAGDPDGDPRESAGLLTAAGLAPEAGWNSTETQWPDGATVPELVAAQAAATPAATALVWRHTEISYGDFVAEVNRLAHELVARGVRVGQTVGVLLERGPQLLTAVHAILAAGAAYLPLDPELPEARLELMSAGAGLVVTTARWQDLVPGAKLLLDTDAAAIAARPDKPVWPMTPRRSPAYVIYTSGSTGTPKGVVVDHAAIGNRLRWMQREFPLGPDDRVVHKTPFGFDVSVWELCWPLTAGAATVIAEPDGHRDSDYLGRLVEESGATTIHFVPSMLEAFVEDVAAVGRAGGLRRIFCSGEALSPGLADRVLELLPGTELHNLYGPTEAAVDVSWHHCRPGERPLPIGAPIANTRLYVLDPLGRQAPVGTPGELCIAGVQLAQGYLGRPGWTADRFRPDPYGQPGQRLYRTGDRSRWLDNGEIEYLGRSDDQVKVRGIRIEPGEVEAALSSHPAVRTTAVVARPGPAGADLVAYVVAADPAKPPTVDELREHLTGLLPPALVPTRFQPLDALPVTRTGKLDRAALPEPDASPRPPFRQPRDQVEARLATIWQRLLGLPVVGIDDDFFALGGHSLLALRLAVRIRAELGQEVPVTTVLTAPTIRLLGAELRRPEHMGAGGPLVALRTTGDRPPLFLSHALGGQVFRYRPLSERLGDDQPVYTIPARGLVQGEEPHWTLEEMVDDYVRRIREVRPHGPYLLGGFCIGGNIALEIGRRLKAEGEEVPLVFPTWSSADEPVVRSSLEDETFLMIHALAGGVDILESVDLDELRSMPTDERLAAVVAAAGRERRLRPDTADLDQARHYLRVFKSTAHAVGHHRHEPYDGDVVLLQPAEDPEITPGDDFGWRAVVSGRFAIAPIPGTRFTSVYEPLVAGMADQIRRWTDNGFDH</sequence>
<dbReference type="InterPro" id="IPR020845">
    <property type="entry name" value="AMP-binding_CS"/>
</dbReference>
<evidence type="ECO:0000313" key="6">
    <source>
        <dbReference type="EMBL" id="BCB75125.1"/>
    </source>
</evidence>
<dbReference type="Gene3D" id="1.10.1200.10">
    <property type="entry name" value="ACP-like"/>
    <property type="match status" value="1"/>
</dbReference>
<dbReference type="InterPro" id="IPR036736">
    <property type="entry name" value="ACP-like_sf"/>
</dbReference>
<evidence type="ECO:0000313" key="7">
    <source>
        <dbReference type="Proteomes" id="UP000502508"/>
    </source>
</evidence>
<feature type="region of interest" description="Disordered" evidence="4">
    <location>
        <begin position="1"/>
        <end position="24"/>
    </location>
</feature>
<dbReference type="PROSITE" id="PS00455">
    <property type="entry name" value="AMP_BINDING"/>
    <property type="match status" value="1"/>
</dbReference>
<accession>A0A6F8XMT7</accession>
<dbReference type="InterPro" id="IPR006162">
    <property type="entry name" value="Ppantetheine_attach_site"/>
</dbReference>
<dbReference type="FunFam" id="1.10.1200.10:FF:000016">
    <property type="entry name" value="Non-ribosomal peptide synthase"/>
    <property type="match status" value="1"/>
</dbReference>
<dbReference type="SMART" id="SM00823">
    <property type="entry name" value="PKS_PP"/>
    <property type="match status" value="1"/>
</dbReference>
<dbReference type="Gene3D" id="3.30.559.10">
    <property type="entry name" value="Chloramphenicol acetyltransferase-like domain"/>
    <property type="match status" value="1"/>
</dbReference>
<organism evidence="6 7">
    <name type="scientific">Phytohabitans flavus</name>
    <dbReference type="NCBI Taxonomy" id="1076124"/>
    <lineage>
        <taxon>Bacteria</taxon>
        <taxon>Bacillati</taxon>
        <taxon>Actinomycetota</taxon>
        <taxon>Actinomycetes</taxon>
        <taxon>Micromonosporales</taxon>
        <taxon>Micromonosporaceae</taxon>
    </lineage>
</organism>
<gene>
    <name evidence="6" type="ORF">Pflav_015350</name>
</gene>
<evidence type="ECO:0000256" key="3">
    <source>
        <dbReference type="ARBA" id="ARBA00022553"/>
    </source>
</evidence>
<evidence type="ECO:0000256" key="2">
    <source>
        <dbReference type="ARBA" id="ARBA00022450"/>
    </source>
</evidence>
<reference evidence="6 7" key="1">
    <citation type="submission" date="2020-03" db="EMBL/GenBank/DDBJ databases">
        <title>Whole genome shotgun sequence of Phytohabitans flavus NBRC 107702.</title>
        <authorList>
            <person name="Komaki H."/>
            <person name="Tamura T."/>
        </authorList>
    </citation>
    <scope>NUCLEOTIDE SEQUENCE [LARGE SCALE GENOMIC DNA]</scope>
    <source>
        <strain evidence="6 7">NBRC 107702</strain>
    </source>
</reference>
<dbReference type="PROSITE" id="PS00012">
    <property type="entry name" value="PHOSPHOPANTETHEINE"/>
    <property type="match status" value="1"/>
</dbReference>
<dbReference type="InterPro" id="IPR001031">
    <property type="entry name" value="Thioesterase"/>
</dbReference>
<dbReference type="Gene3D" id="3.30.559.30">
    <property type="entry name" value="Nonribosomal peptide synthetase, condensation domain"/>
    <property type="match status" value="1"/>
</dbReference>
<dbReference type="SUPFAM" id="SSF53474">
    <property type="entry name" value="alpha/beta-Hydrolases"/>
    <property type="match status" value="1"/>
</dbReference>
<dbReference type="InterPro" id="IPR025110">
    <property type="entry name" value="AMP-bd_C"/>
</dbReference>
<dbReference type="Gene3D" id="2.30.38.10">
    <property type="entry name" value="Luciferase, Domain 3"/>
    <property type="match status" value="1"/>
</dbReference>
<dbReference type="KEGG" id="pfla:Pflav_015350"/>
<dbReference type="InterPro" id="IPR000873">
    <property type="entry name" value="AMP-dep_synth/lig_dom"/>
</dbReference>
<dbReference type="SUPFAM" id="SSF47336">
    <property type="entry name" value="ACP-like"/>
    <property type="match status" value="1"/>
</dbReference>
<dbReference type="Pfam" id="PF00501">
    <property type="entry name" value="AMP-binding"/>
    <property type="match status" value="1"/>
</dbReference>
<dbReference type="InterPro" id="IPR023213">
    <property type="entry name" value="CAT-like_dom_sf"/>
</dbReference>
<reference evidence="6 7" key="2">
    <citation type="submission" date="2020-03" db="EMBL/GenBank/DDBJ databases">
        <authorList>
            <person name="Ichikawa N."/>
            <person name="Kimura A."/>
            <person name="Kitahashi Y."/>
            <person name="Uohara A."/>
        </authorList>
    </citation>
    <scope>NUCLEOTIDE SEQUENCE [LARGE SCALE GENOMIC DNA]</scope>
    <source>
        <strain evidence="6 7">NBRC 107702</strain>
    </source>
</reference>
<dbReference type="InterPro" id="IPR029058">
    <property type="entry name" value="AB_hydrolase_fold"/>
</dbReference>
<dbReference type="EMBL" id="AP022870">
    <property type="protein sequence ID" value="BCB75125.1"/>
    <property type="molecule type" value="Genomic_DNA"/>
</dbReference>
<evidence type="ECO:0000259" key="5">
    <source>
        <dbReference type="PROSITE" id="PS50075"/>
    </source>
</evidence>
<dbReference type="FunFam" id="3.40.50.980:FF:000002">
    <property type="entry name" value="Enterobactin synthetase component F"/>
    <property type="match status" value="1"/>
</dbReference>
<dbReference type="GO" id="GO:0005737">
    <property type="term" value="C:cytoplasm"/>
    <property type="evidence" value="ECO:0007669"/>
    <property type="project" value="TreeGrafter"/>
</dbReference>
<dbReference type="RefSeq" id="WP_173034738.1">
    <property type="nucleotide sequence ID" value="NZ_AP022870.1"/>
</dbReference>
<dbReference type="SUPFAM" id="SSF56801">
    <property type="entry name" value="Acetyl-CoA synthetase-like"/>
    <property type="match status" value="1"/>
</dbReference>
<dbReference type="Proteomes" id="UP000502508">
    <property type="component" value="Chromosome"/>
</dbReference>